<feature type="region of interest" description="Disordered" evidence="1">
    <location>
        <begin position="1"/>
        <end position="242"/>
    </location>
</feature>
<dbReference type="EMBL" id="CAJVQB010044386">
    <property type="protein sequence ID" value="CAG8831868.1"/>
    <property type="molecule type" value="Genomic_DNA"/>
</dbReference>
<feature type="compositionally biased region" description="Polar residues" evidence="1">
    <location>
        <begin position="163"/>
        <end position="192"/>
    </location>
</feature>
<feature type="compositionally biased region" description="Basic and acidic residues" evidence="1">
    <location>
        <begin position="210"/>
        <end position="220"/>
    </location>
</feature>
<feature type="compositionally biased region" description="Polar residues" evidence="1">
    <location>
        <begin position="29"/>
        <end position="43"/>
    </location>
</feature>
<dbReference type="Proteomes" id="UP000789901">
    <property type="component" value="Unassembled WGS sequence"/>
</dbReference>
<gene>
    <name evidence="2" type="ORF">GMARGA_LOCUS30813</name>
</gene>
<feature type="compositionally biased region" description="Polar residues" evidence="1">
    <location>
        <begin position="52"/>
        <end position="62"/>
    </location>
</feature>
<evidence type="ECO:0000256" key="1">
    <source>
        <dbReference type="SAM" id="MobiDB-lite"/>
    </source>
</evidence>
<evidence type="ECO:0000313" key="3">
    <source>
        <dbReference type="Proteomes" id="UP000789901"/>
    </source>
</evidence>
<feature type="compositionally biased region" description="Polar residues" evidence="1">
    <location>
        <begin position="1"/>
        <end position="15"/>
    </location>
</feature>
<feature type="compositionally biased region" description="Low complexity" evidence="1">
    <location>
        <begin position="221"/>
        <end position="242"/>
    </location>
</feature>
<organism evidence="2 3">
    <name type="scientific">Gigaspora margarita</name>
    <dbReference type="NCBI Taxonomy" id="4874"/>
    <lineage>
        <taxon>Eukaryota</taxon>
        <taxon>Fungi</taxon>
        <taxon>Fungi incertae sedis</taxon>
        <taxon>Mucoromycota</taxon>
        <taxon>Glomeromycotina</taxon>
        <taxon>Glomeromycetes</taxon>
        <taxon>Diversisporales</taxon>
        <taxon>Gigasporaceae</taxon>
        <taxon>Gigaspora</taxon>
    </lineage>
</organism>
<comment type="caution">
    <text evidence="2">The sequence shown here is derived from an EMBL/GenBank/DDBJ whole genome shotgun (WGS) entry which is preliminary data.</text>
</comment>
<reference evidence="2 3" key="1">
    <citation type="submission" date="2021-06" db="EMBL/GenBank/DDBJ databases">
        <authorList>
            <person name="Kallberg Y."/>
            <person name="Tangrot J."/>
            <person name="Rosling A."/>
        </authorList>
    </citation>
    <scope>NUCLEOTIDE SEQUENCE [LARGE SCALE GENOMIC DNA]</scope>
    <source>
        <strain evidence="2 3">120-4 pot B 10/14</strain>
    </source>
</reference>
<name>A0ABN7WGP8_GIGMA</name>
<protein>
    <submittedName>
        <fullName evidence="2">41444_t:CDS:1</fullName>
    </submittedName>
</protein>
<sequence>MILIISSTEHGTTAELTKRPNGSKFDATKISTENGSHNKTDQASVEAKNKNGEFSTSKSSGEQEGFVKGSSSEVHASKDKNGSKVDANNYGNHFDASKNSGGFNAQIQSSASSVSASKVQAGDNHGNHFDASKSSSVNGIQSQGHTSNVDASKGKGGSKYDANESSYELNAHRQNSLSSVSAKDSHGNQFDATNEIGRHNQASSSSVSASKDKSGNKFDASKSSSKIGSLSKSSQSGVSAKD</sequence>
<keyword evidence="3" id="KW-1185">Reference proteome</keyword>
<evidence type="ECO:0000313" key="2">
    <source>
        <dbReference type="EMBL" id="CAG8831868.1"/>
    </source>
</evidence>
<feature type="non-terminal residue" evidence="2">
    <location>
        <position position="242"/>
    </location>
</feature>
<feature type="compositionally biased region" description="Polar residues" evidence="1">
    <location>
        <begin position="132"/>
        <end position="150"/>
    </location>
</feature>
<proteinExistence type="predicted"/>
<accession>A0ABN7WGP8</accession>
<feature type="compositionally biased region" description="Low complexity" evidence="1">
    <location>
        <begin position="105"/>
        <end position="121"/>
    </location>
</feature>